<name>A0A9N7Z9T9_PLEPL</name>
<sequence length="99" mass="11570">MKDASRQSRPEWKITTIEHQRSNVWKFHNIDAFRTELQELNEVWQGCCPSDDVENPPSSSSHGEHTIFDWRSTNRELTSPPFLTGMGDGESEYWTMLQL</sequence>
<keyword evidence="3" id="KW-1185">Reference proteome</keyword>
<dbReference type="EMBL" id="CADEAL010004192">
    <property type="protein sequence ID" value="CAB1453914.1"/>
    <property type="molecule type" value="Genomic_DNA"/>
</dbReference>
<dbReference type="Proteomes" id="UP001153269">
    <property type="component" value="Unassembled WGS sequence"/>
</dbReference>
<gene>
    <name evidence="2" type="ORF">PLEPLA_LOCUS41674</name>
</gene>
<evidence type="ECO:0000256" key="1">
    <source>
        <dbReference type="SAM" id="MobiDB-lite"/>
    </source>
</evidence>
<comment type="caution">
    <text evidence="2">The sequence shown here is derived from an EMBL/GenBank/DDBJ whole genome shotgun (WGS) entry which is preliminary data.</text>
</comment>
<protein>
    <submittedName>
        <fullName evidence="2">Uncharacterized protein</fullName>
    </submittedName>
</protein>
<organism evidence="2 3">
    <name type="scientific">Pleuronectes platessa</name>
    <name type="common">European plaice</name>
    <dbReference type="NCBI Taxonomy" id="8262"/>
    <lineage>
        <taxon>Eukaryota</taxon>
        <taxon>Metazoa</taxon>
        <taxon>Chordata</taxon>
        <taxon>Craniata</taxon>
        <taxon>Vertebrata</taxon>
        <taxon>Euteleostomi</taxon>
        <taxon>Actinopterygii</taxon>
        <taxon>Neopterygii</taxon>
        <taxon>Teleostei</taxon>
        <taxon>Neoteleostei</taxon>
        <taxon>Acanthomorphata</taxon>
        <taxon>Carangaria</taxon>
        <taxon>Pleuronectiformes</taxon>
        <taxon>Pleuronectoidei</taxon>
        <taxon>Pleuronectidae</taxon>
        <taxon>Pleuronectes</taxon>
    </lineage>
</organism>
<dbReference type="AlphaFoldDB" id="A0A9N7Z9T9"/>
<evidence type="ECO:0000313" key="3">
    <source>
        <dbReference type="Proteomes" id="UP001153269"/>
    </source>
</evidence>
<proteinExistence type="predicted"/>
<evidence type="ECO:0000313" key="2">
    <source>
        <dbReference type="EMBL" id="CAB1453914.1"/>
    </source>
</evidence>
<reference evidence="2" key="1">
    <citation type="submission" date="2020-03" db="EMBL/GenBank/DDBJ databases">
        <authorList>
            <person name="Weist P."/>
        </authorList>
    </citation>
    <scope>NUCLEOTIDE SEQUENCE</scope>
</reference>
<accession>A0A9N7Z9T9</accession>
<feature type="region of interest" description="Disordered" evidence="1">
    <location>
        <begin position="50"/>
        <end position="70"/>
    </location>
</feature>